<name>A0A9Q7EAZ3_MYROD</name>
<dbReference type="EMBL" id="CP068108">
    <property type="protein sequence ID" value="QQT99854.1"/>
    <property type="molecule type" value="Genomic_DNA"/>
</dbReference>
<gene>
    <name evidence="1" type="ORF">I6I88_17080</name>
</gene>
<sequence>MLIKETLLIALCLLLFSCSKSDDDSVDEPDVFSLEYFPIKSFDELDRGSYFYRGFQAEDRKASMLLENTTSCVRFNDLYIHKDSLENLSLIEYNFHESGQLGCNRYKTILFQENRLYEEGILFTTIRDPYGKRLFKGLLEFGFQGGYLRIEDKISNYVKKDPEGKVYMYFKMIKK</sequence>
<evidence type="ECO:0008006" key="3">
    <source>
        <dbReference type="Google" id="ProtNLM"/>
    </source>
</evidence>
<evidence type="ECO:0000313" key="2">
    <source>
        <dbReference type="Proteomes" id="UP000596202"/>
    </source>
</evidence>
<organism evidence="1 2">
    <name type="scientific">Myroides odoratus</name>
    <name type="common">Flavobacterium odoratum</name>
    <dbReference type="NCBI Taxonomy" id="256"/>
    <lineage>
        <taxon>Bacteria</taxon>
        <taxon>Pseudomonadati</taxon>
        <taxon>Bacteroidota</taxon>
        <taxon>Flavobacteriia</taxon>
        <taxon>Flavobacteriales</taxon>
        <taxon>Flavobacteriaceae</taxon>
        <taxon>Myroides</taxon>
    </lineage>
</organism>
<dbReference type="RefSeq" id="WP_002988391.1">
    <property type="nucleotide sequence ID" value="NZ_CP068108.1"/>
</dbReference>
<dbReference type="Proteomes" id="UP000596202">
    <property type="component" value="Chromosome"/>
</dbReference>
<dbReference type="GeneID" id="93529398"/>
<evidence type="ECO:0000313" key="1">
    <source>
        <dbReference type="EMBL" id="QQT99854.1"/>
    </source>
</evidence>
<proteinExistence type="predicted"/>
<dbReference type="PROSITE" id="PS51257">
    <property type="entry name" value="PROKAR_LIPOPROTEIN"/>
    <property type="match status" value="1"/>
</dbReference>
<protein>
    <recommendedName>
        <fullName evidence="3">Lipoprotein</fullName>
    </recommendedName>
</protein>
<dbReference type="AlphaFoldDB" id="A0A9Q7EAZ3"/>
<reference evidence="1 2" key="1">
    <citation type="submission" date="2021-01" db="EMBL/GenBank/DDBJ databases">
        <title>FDA dAtabase for Regulatory Grade micrObial Sequences (FDA-ARGOS): Supporting development and validation of Infectious Disease Dx tests.</title>
        <authorList>
            <person name="Sproer C."/>
            <person name="Gronow S."/>
            <person name="Severitt S."/>
            <person name="Schroder I."/>
            <person name="Tallon L."/>
            <person name="Sadzewicz L."/>
            <person name="Zhao X."/>
            <person name="Boylan J."/>
            <person name="Ott S."/>
            <person name="Bowen H."/>
            <person name="Vavikolanu K."/>
            <person name="Mehta A."/>
            <person name="Aluvathingal J."/>
            <person name="Nadendla S."/>
            <person name="Lowell S."/>
            <person name="Myers T."/>
            <person name="Yan Y."/>
            <person name="Sichtig H."/>
        </authorList>
    </citation>
    <scope>NUCLEOTIDE SEQUENCE [LARGE SCALE GENOMIC DNA]</scope>
    <source>
        <strain evidence="1 2">FDAARGOS_1131</strain>
    </source>
</reference>
<accession>A0A9Q7EAZ3</accession>
<dbReference type="OrthoDB" id="1442390at2"/>